<evidence type="ECO:0000256" key="13">
    <source>
        <dbReference type="ARBA" id="ARBA00023211"/>
    </source>
</evidence>
<feature type="domain" description="ILEI/PANDER" evidence="14">
    <location>
        <begin position="97"/>
        <end position="184"/>
    </location>
</feature>
<protein>
    <recommendedName>
        <fullName evidence="14">ILEI/PANDER domain-containing protein</fullName>
    </recommendedName>
</protein>
<gene>
    <name evidence="15" type="ORF">DPMN_130056</name>
</gene>
<keyword evidence="5" id="KW-0328">Glycosyltransferase</keyword>
<keyword evidence="10" id="KW-1133">Transmembrane helix</keyword>
<evidence type="ECO:0000256" key="4">
    <source>
        <dbReference type="ARBA" id="ARBA00006492"/>
    </source>
</evidence>
<evidence type="ECO:0000256" key="1">
    <source>
        <dbReference type="ARBA" id="ARBA00001936"/>
    </source>
</evidence>
<keyword evidence="11" id="KW-0333">Golgi apparatus</keyword>
<keyword evidence="6" id="KW-0808">Transferase</keyword>
<feature type="domain" description="ILEI/PANDER" evidence="14">
    <location>
        <begin position="288"/>
        <end position="375"/>
    </location>
</feature>
<keyword evidence="12" id="KW-0472">Membrane</keyword>
<evidence type="ECO:0000256" key="9">
    <source>
        <dbReference type="ARBA" id="ARBA00022968"/>
    </source>
</evidence>
<keyword evidence="9" id="KW-0735">Signal-anchor</keyword>
<dbReference type="EMBL" id="JAIWYP010000005">
    <property type="protein sequence ID" value="KAH3828105.1"/>
    <property type="molecule type" value="Genomic_DNA"/>
</dbReference>
<keyword evidence="13" id="KW-0464">Manganese</keyword>
<dbReference type="InterPro" id="IPR029044">
    <property type="entry name" value="Nucleotide-diphossugar_trans"/>
</dbReference>
<reference evidence="15" key="2">
    <citation type="submission" date="2020-11" db="EMBL/GenBank/DDBJ databases">
        <authorList>
            <person name="McCartney M.A."/>
            <person name="Auch B."/>
            <person name="Kono T."/>
            <person name="Mallez S."/>
            <person name="Becker A."/>
            <person name="Gohl D.M."/>
            <person name="Silverstein K.A.T."/>
            <person name="Koren S."/>
            <person name="Bechman K.B."/>
            <person name="Herman A."/>
            <person name="Abrahante J.E."/>
            <person name="Garbe J."/>
        </authorList>
    </citation>
    <scope>NUCLEOTIDE SEQUENCE</scope>
    <source>
        <strain evidence="15">Duluth1</strain>
        <tissue evidence="15">Whole animal</tissue>
    </source>
</reference>
<dbReference type="Pfam" id="PF15711">
    <property type="entry name" value="ILEI"/>
    <property type="match status" value="2"/>
</dbReference>
<comment type="subcellular location">
    <subcellularLocation>
        <location evidence="2">Golgi apparatus membrane</location>
        <topology evidence="2">Single-pass type II membrane protein</topology>
    </subcellularLocation>
</comment>
<dbReference type="InterPro" id="IPR004139">
    <property type="entry name" value="Glyco_trans_13"/>
</dbReference>
<dbReference type="PANTHER" id="PTHR46396:SF2">
    <property type="entry name" value="ILEI_PANDER DOMAIN-CONTAINING PROTEIN"/>
    <property type="match status" value="1"/>
</dbReference>
<comment type="caution">
    <text evidence="15">The sequence shown here is derived from an EMBL/GenBank/DDBJ whole genome shotgun (WGS) entry which is preliminary data.</text>
</comment>
<dbReference type="PROSITE" id="PS52031">
    <property type="entry name" value="GG_LECTIN"/>
    <property type="match status" value="2"/>
</dbReference>
<dbReference type="Proteomes" id="UP000828390">
    <property type="component" value="Unassembled WGS sequence"/>
</dbReference>
<dbReference type="GO" id="GO:0047223">
    <property type="term" value="F:beta-1,3-galactosyl-O-glycosyl-glycoprotein beta-1,3-N-acetylglucosaminyltransferase activity"/>
    <property type="evidence" value="ECO:0007669"/>
    <property type="project" value="TreeGrafter"/>
</dbReference>
<evidence type="ECO:0000256" key="11">
    <source>
        <dbReference type="ARBA" id="ARBA00023034"/>
    </source>
</evidence>
<dbReference type="InterPro" id="IPR052463">
    <property type="entry name" value="O-linked_mannose_GnT"/>
</dbReference>
<evidence type="ECO:0000256" key="6">
    <source>
        <dbReference type="ARBA" id="ARBA00022679"/>
    </source>
</evidence>
<keyword evidence="16" id="KW-1185">Reference proteome</keyword>
<dbReference type="SUPFAM" id="SSF53448">
    <property type="entry name" value="Nucleotide-diphospho-sugar transferases"/>
    <property type="match status" value="1"/>
</dbReference>
<evidence type="ECO:0000256" key="3">
    <source>
        <dbReference type="ARBA" id="ARBA00004922"/>
    </source>
</evidence>
<dbReference type="AlphaFoldDB" id="A0A9D4H5X6"/>
<dbReference type="PANTHER" id="PTHR46396">
    <property type="entry name" value="PROTEIN O-LINKED-MANNOSE BETA-1,2-N-ACETYLGLUCOSAMINYLTRANSFERASE 1"/>
    <property type="match status" value="1"/>
</dbReference>
<evidence type="ECO:0000259" key="14">
    <source>
        <dbReference type="Pfam" id="PF15711"/>
    </source>
</evidence>
<dbReference type="Gene3D" id="3.90.550.10">
    <property type="entry name" value="Spore Coat Polysaccharide Biosynthesis Protein SpsA, Chain A"/>
    <property type="match status" value="1"/>
</dbReference>
<proteinExistence type="inferred from homology"/>
<comment type="cofactor">
    <cofactor evidence="1">
        <name>Mn(2+)</name>
        <dbReference type="ChEBI" id="CHEBI:29035"/>
    </cofactor>
</comment>
<dbReference type="GO" id="GO:0016266">
    <property type="term" value="P:protein O-linked glycosylation via N-acetyl-galactosamine"/>
    <property type="evidence" value="ECO:0007669"/>
    <property type="project" value="TreeGrafter"/>
</dbReference>
<evidence type="ECO:0000256" key="5">
    <source>
        <dbReference type="ARBA" id="ARBA00022676"/>
    </source>
</evidence>
<organism evidence="15 16">
    <name type="scientific">Dreissena polymorpha</name>
    <name type="common">Zebra mussel</name>
    <name type="synonym">Mytilus polymorpha</name>
    <dbReference type="NCBI Taxonomy" id="45954"/>
    <lineage>
        <taxon>Eukaryota</taxon>
        <taxon>Metazoa</taxon>
        <taxon>Spiralia</taxon>
        <taxon>Lophotrochozoa</taxon>
        <taxon>Mollusca</taxon>
        <taxon>Bivalvia</taxon>
        <taxon>Autobranchia</taxon>
        <taxon>Heteroconchia</taxon>
        <taxon>Euheterodonta</taxon>
        <taxon>Imparidentia</taxon>
        <taxon>Neoheterodontei</taxon>
        <taxon>Myida</taxon>
        <taxon>Dreissenoidea</taxon>
        <taxon>Dreissenidae</taxon>
        <taxon>Dreissena</taxon>
    </lineage>
</organism>
<evidence type="ECO:0000313" key="15">
    <source>
        <dbReference type="EMBL" id="KAH3828105.1"/>
    </source>
</evidence>
<dbReference type="GO" id="GO:0000139">
    <property type="term" value="C:Golgi membrane"/>
    <property type="evidence" value="ECO:0007669"/>
    <property type="project" value="UniProtKB-SubCell"/>
</dbReference>
<keyword evidence="8" id="KW-0479">Metal-binding</keyword>
<comment type="pathway">
    <text evidence="3">Protein modification; protein glycosylation.</text>
</comment>
<dbReference type="Pfam" id="PF03071">
    <property type="entry name" value="GNT-I"/>
    <property type="match status" value="1"/>
</dbReference>
<accession>A0A9D4H5X6</accession>
<sequence length="808" mass="90869">MFARKCKRICGLKKLVLLTLACCFALYARSVWLRARTKPFFVDVSAYPNVSEGICGPECGANQISFYVKTGVEKDEPPIICVHRSIVMHSQKNNVGRGMNVVVINNNTLKVEAVKSYDTYQDDYQFLRDLMTGIKEGHAIIMASFDEITQSLSEEARRWMKLFGAKQVDSIGYRDSYMLIGQKGLVSGDVLEFRVPKKQKNFADHLEKMGCLSLPLGEIKAVESVLPKVMIKTDMKFGADMPNCGLSAGCHDHSFPVMVSTGVKSDNLPEICVSGKIVMAKDVNNAGRGMNVVIVDHKTGQPKSINRYDTYEKDSIHMEILLETLIDMDIVIMSVHDDGSRKLTLHTMEMLNGLGSSLIQNLKFRDVWYFVGQKGLKGFSTLEKISYAGMDGEWPTPLKDSFCVSSKVQSTNYIPDPVARRNDVKREFCKKYDGYGDFCSVEHVDDPLLTPAKLVDDKLAQNAVYSSPIIVIPGFNHNALVQTLETVIMQPGVSRDHVLVAYDEKFPEHGELAAMFGFRNVSVSDATEFSVQVIKALEKGAEMFPNAKYMIVLDEELMLSPDFLSFLAQCTHVLDKDDSLIGVSAFNFNGLDGMQTNKSLMYKVEDFPGLGFMIKMEFFKIRMKHKLKNCCNARSWEGWSMQCEAARPCHMLVPDMSRVFRQVYEGMTPDDRYLTSLFNTPRETSLDSKVSVRGLEELTAAHYDAHLKGLLSGGTVLKPEQLHTCSSNISLAKDSRSYVIFYKNKEISTLRKLWECFGLPFSEKYQPRNTYRGVVRLTYKGSSVTMVTSDSPFSSMKPDNVPWFSHNN</sequence>
<dbReference type="InterPro" id="IPR039477">
    <property type="entry name" value="ILEI/PANDER_dom"/>
</dbReference>
<dbReference type="GO" id="GO:0046872">
    <property type="term" value="F:metal ion binding"/>
    <property type="evidence" value="ECO:0007669"/>
    <property type="project" value="UniProtKB-KW"/>
</dbReference>
<comment type="similarity">
    <text evidence="4">Belongs to the glycosyltransferase 13 family.</text>
</comment>
<evidence type="ECO:0000313" key="16">
    <source>
        <dbReference type="Proteomes" id="UP000828390"/>
    </source>
</evidence>
<name>A0A9D4H5X6_DREPO</name>
<evidence type="ECO:0000256" key="2">
    <source>
        <dbReference type="ARBA" id="ARBA00004323"/>
    </source>
</evidence>
<evidence type="ECO:0000256" key="8">
    <source>
        <dbReference type="ARBA" id="ARBA00022723"/>
    </source>
</evidence>
<evidence type="ECO:0000256" key="7">
    <source>
        <dbReference type="ARBA" id="ARBA00022692"/>
    </source>
</evidence>
<evidence type="ECO:0000256" key="12">
    <source>
        <dbReference type="ARBA" id="ARBA00023136"/>
    </source>
</evidence>
<reference evidence="15" key="1">
    <citation type="journal article" date="2019" name="bioRxiv">
        <title>The Genome of the Zebra Mussel, Dreissena polymorpha: A Resource for Invasive Species Research.</title>
        <authorList>
            <person name="McCartney M.A."/>
            <person name="Auch B."/>
            <person name="Kono T."/>
            <person name="Mallez S."/>
            <person name="Zhang Y."/>
            <person name="Obille A."/>
            <person name="Becker A."/>
            <person name="Abrahante J.E."/>
            <person name="Garbe J."/>
            <person name="Badalamenti J.P."/>
            <person name="Herman A."/>
            <person name="Mangelson H."/>
            <person name="Liachko I."/>
            <person name="Sullivan S."/>
            <person name="Sone E.D."/>
            <person name="Koren S."/>
            <person name="Silverstein K.A.T."/>
            <person name="Beckman K.B."/>
            <person name="Gohl D.M."/>
        </authorList>
    </citation>
    <scope>NUCLEOTIDE SEQUENCE</scope>
    <source>
        <strain evidence="15">Duluth1</strain>
        <tissue evidence="15">Whole animal</tissue>
    </source>
</reference>
<evidence type="ECO:0000256" key="10">
    <source>
        <dbReference type="ARBA" id="ARBA00022989"/>
    </source>
</evidence>
<keyword evidence="7" id="KW-0812">Transmembrane</keyword>